<feature type="region of interest" description="Disordered" evidence="1">
    <location>
        <begin position="1"/>
        <end position="28"/>
    </location>
</feature>
<evidence type="ECO:0000313" key="3">
    <source>
        <dbReference type="Proteomes" id="UP001434883"/>
    </source>
</evidence>
<sequence>MTSFRVTSVRSDGTRATDPTLGPKRPPPTHSLLLWSSRWRCRRKTLLSNHQLAVGLSQGPFQLIDAGLVLQQDILRFIKKLEKNHETEAGVSSQSGWPCFKQQNSHLHEQAGRQCWVHWNAIYSAYNTALG</sequence>
<accession>A0ABV0QAP0</accession>
<reference evidence="2 3" key="1">
    <citation type="submission" date="2021-06" db="EMBL/GenBank/DDBJ databases">
        <authorList>
            <person name="Palmer J.M."/>
        </authorList>
    </citation>
    <scope>NUCLEOTIDE SEQUENCE [LARGE SCALE GENOMIC DNA]</scope>
    <source>
        <strain evidence="2 3">XC_2019</strain>
        <tissue evidence="2">Muscle</tissue>
    </source>
</reference>
<protein>
    <submittedName>
        <fullName evidence="2">Uncharacterized protein</fullName>
    </submittedName>
</protein>
<keyword evidence="3" id="KW-1185">Reference proteome</keyword>
<proteinExistence type="predicted"/>
<dbReference type="EMBL" id="JAHRIN010003844">
    <property type="protein sequence ID" value="MEQ2192845.1"/>
    <property type="molecule type" value="Genomic_DNA"/>
</dbReference>
<evidence type="ECO:0000313" key="2">
    <source>
        <dbReference type="EMBL" id="MEQ2192845.1"/>
    </source>
</evidence>
<comment type="caution">
    <text evidence="2">The sequence shown here is derived from an EMBL/GenBank/DDBJ whole genome shotgun (WGS) entry which is preliminary data.</text>
</comment>
<evidence type="ECO:0000256" key="1">
    <source>
        <dbReference type="SAM" id="MobiDB-lite"/>
    </source>
</evidence>
<name>A0ABV0QAP0_9TELE</name>
<organism evidence="2 3">
    <name type="scientific">Xenoophorus captivus</name>
    <dbReference type="NCBI Taxonomy" id="1517983"/>
    <lineage>
        <taxon>Eukaryota</taxon>
        <taxon>Metazoa</taxon>
        <taxon>Chordata</taxon>
        <taxon>Craniata</taxon>
        <taxon>Vertebrata</taxon>
        <taxon>Euteleostomi</taxon>
        <taxon>Actinopterygii</taxon>
        <taxon>Neopterygii</taxon>
        <taxon>Teleostei</taxon>
        <taxon>Neoteleostei</taxon>
        <taxon>Acanthomorphata</taxon>
        <taxon>Ovalentaria</taxon>
        <taxon>Atherinomorphae</taxon>
        <taxon>Cyprinodontiformes</taxon>
        <taxon>Goodeidae</taxon>
        <taxon>Xenoophorus</taxon>
    </lineage>
</organism>
<feature type="compositionally biased region" description="Polar residues" evidence="1">
    <location>
        <begin position="1"/>
        <end position="11"/>
    </location>
</feature>
<gene>
    <name evidence="2" type="ORF">XENOCAPTIV_018312</name>
</gene>
<dbReference type="Proteomes" id="UP001434883">
    <property type="component" value="Unassembled WGS sequence"/>
</dbReference>